<sequence length="329" mass="35589">MSSRGSYNNEIGLPLTLLNLEKCHQWVVLELGMNRPGEIERLSEICVPDVGIITNIGPAHLEGVGSMAGVTSAKGGLLKKIKADGTALLNADDRRVMRLAEHIPIKVLFFGFSGKADISARSVKEKDQGIDFTLCLPKETVPIHLRTPGRFMVSNALSAAAAGYRLGLSAEEIKAGLESFQPAQGRMNVFRTARGIQIIDDTYNANPDSMKAAMDTLRFLKGKKRGVFVAGDMLELGEFAESMHRMVGTLLAKSDAAKLYITGDFAKAVAAGAKKQGMDASHIFIGSKKDIVEDLTHSLVPGDWVMVKGSRGMAMEKIVEKLMKWGGTR</sequence>
<evidence type="ECO:0000256" key="1">
    <source>
        <dbReference type="ARBA" id="ARBA00022598"/>
    </source>
</evidence>
<dbReference type="InterPro" id="IPR036565">
    <property type="entry name" value="Mur-like_cat_sf"/>
</dbReference>
<dbReference type="InterPro" id="IPR004101">
    <property type="entry name" value="Mur_ligase_C"/>
</dbReference>
<comment type="caution">
    <text evidence="9">The sequence shown here is derived from an EMBL/GenBank/DDBJ whole genome shotgun (WGS) entry which is preliminary data.</text>
</comment>
<evidence type="ECO:0000256" key="6">
    <source>
        <dbReference type="ARBA" id="ARBA00031461"/>
    </source>
</evidence>
<keyword evidence="3" id="KW-0547">Nucleotide-binding</keyword>
<evidence type="ECO:0000256" key="3">
    <source>
        <dbReference type="ARBA" id="ARBA00022741"/>
    </source>
</evidence>
<dbReference type="SUPFAM" id="SSF53623">
    <property type="entry name" value="MurD-like peptide ligases, catalytic domain"/>
    <property type="match status" value="1"/>
</dbReference>
<evidence type="ECO:0000256" key="2">
    <source>
        <dbReference type="ARBA" id="ARBA00022618"/>
    </source>
</evidence>
<proteinExistence type="predicted"/>
<evidence type="ECO:0000256" key="4">
    <source>
        <dbReference type="ARBA" id="ARBA00022840"/>
    </source>
</evidence>
<dbReference type="EMBL" id="LAZR01031600">
    <property type="protein sequence ID" value="KKL53288.1"/>
    <property type="molecule type" value="Genomic_DNA"/>
</dbReference>
<dbReference type="SUPFAM" id="SSF53244">
    <property type="entry name" value="MurD-like peptide ligases, peptide-binding domain"/>
    <property type="match status" value="1"/>
</dbReference>
<keyword evidence="4" id="KW-0067">ATP-binding</keyword>
<feature type="domain" description="Mur ligase C-terminal" evidence="7">
    <location>
        <begin position="185"/>
        <end position="311"/>
    </location>
</feature>
<dbReference type="PANTHER" id="PTHR43024">
    <property type="entry name" value="UDP-N-ACETYLMURAMOYL-TRIPEPTIDE--D-ALANYL-D-ALANINE LIGASE"/>
    <property type="match status" value="1"/>
</dbReference>
<dbReference type="GO" id="GO:0047480">
    <property type="term" value="F:UDP-N-acetylmuramoyl-tripeptide-D-alanyl-D-alanine ligase activity"/>
    <property type="evidence" value="ECO:0007669"/>
    <property type="project" value="InterPro"/>
</dbReference>
<keyword evidence="2" id="KW-0132">Cell division</keyword>
<organism evidence="9">
    <name type="scientific">marine sediment metagenome</name>
    <dbReference type="NCBI Taxonomy" id="412755"/>
    <lineage>
        <taxon>unclassified sequences</taxon>
        <taxon>metagenomes</taxon>
        <taxon>ecological metagenomes</taxon>
    </lineage>
</organism>
<dbReference type="Gene3D" id="3.40.1190.10">
    <property type="entry name" value="Mur-like, catalytic domain"/>
    <property type="match status" value="1"/>
</dbReference>
<dbReference type="GO" id="GO:0005524">
    <property type="term" value="F:ATP binding"/>
    <property type="evidence" value="ECO:0007669"/>
    <property type="project" value="UniProtKB-KW"/>
</dbReference>
<dbReference type="Pfam" id="PF02875">
    <property type="entry name" value="Mur_ligase_C"/>
    <property type="match status" value="1"/>
</dbReference>
<name>A0A0F9CVC8_9ZZZZ</name>
<dbReference type="InterPro" id="IPR005863">
    <property type="entry name" value="UDP-N-AcMur_synth"/>
</dbReference>
<keyword evidence="1" id="KW-0436">Ligase</keyword>
<evidence type="ECO:0000256" key="5">
    <source>
        <dbReference type="ARBA" id="ARBA00023306"/>
    </source>
</evidence>
<evidence type="ECO:0000259" key="7">
    <source>
        <dbReference type="Pfam" id="PF02875"/>
    </source>
</evidence>
<dbReference type="InterPro" id="IPR013221">
    <property type="entry name" value="Mur_ligase_cen"/>
</dbReference>
<evidence type="ECO:0000259" key="8">
    <source>
        <dbReference type="Pfam" id="PF08245"/>
    </source>
</evidence>
<dbReference type="InterPro" id="IPR051046">
    <property type="entry name" value="MurCDEF_CellWall_CoF430Synth"/>
</dbReference>
<dbReference type="NCBIfam" id="TIGR01143">
    <property type="entry name" value="murF"/>
    <property type="match status" value="1"/>
</dbReference>
<dbReference type="GO" id="GO:0051301">
    <property type="term" value="P:cell division"/>
    <property type="evidence" value="ECO:0007669"/>
    <property type="project" value="UniProtKB-KW"/>
</dbReference>
<dbReference type="GO" id="GO:0071555">
    <property type="term" value="P:cell wall organization"/>
    <property type="evidence" value="ECO:0007669"/>
    <property type="project" value="InterPro"/>
</dbReference>
<evidence type="ECO:0000313" key="9">
    <source>
        <dbReference type="EMBL" id="KKL53288.1"/>
    </source>
</evidence>
<dbReference type="Gene3D" id="3.90.190.20">
    <property type="entry name" value="Mur ligase, C-terminal domain"/>
    <property type="match status" value="1"/>
</dbReference>
<reference evidence="9" key="1">
    <citation type="journal article" date="2015" name="Nature">
        <title>Complex archaea that bridge the gap between prokaryotes and eukaryotes.</title>
        <authorList>
            <person name="Spang A."/>
            <person name="Saw J.H."/>
            <person name="Jorgensen S.L."/>
            <person name="Zaremba-Niedzwiedzka K."/>
            <person name="Martijn J."/>
            <person name="Lind A.E."/>
            <person name="van Eijk R."/>
            <person name="Schleper C."/>
            <person name="Guy L."/>
            <person name="Ettema T.J."/>
        </authorList>
    </citation>
    <scope>NUCLEOTIDE SEQUENCE</scope>
</reference>
<accession>A0A0F9CVC8</accession>
<dbReference type="InterPro" id="IPR036615">
    <property type="entry name" value="Mur_ligase_C_dom_sf"/>
</dbReference>
<dbReference type="Pfam" id="PF08245">
    <property type="entry name" value="Mur_ligase_M"/>
    <property type="match status" value="1"/>
</dbReference>
<dbReference type="PANTHER" id="PTHR43024:SF1">
    <property type="entry name" value="UDP-N-ACETYLMURAMOYL-TRIPEPTIDE--D-ALANYL-D-ALANINE LIGASE"/>
    <property type="match status" value="1"/>
</dbReference>
<gene>
    <name evidence="9" type="ORF">LCGC14_2276930</name>
</gene>
<dbReference type="AlphaFoldDB" id="A0A0F9CVC8"/>
<keyword evidence="5" id="KW-0131">Cell cycle</keyword>
<feature type="domain" description="Mur ligase central" evidence="8">
    <location>
        <begin position="5"/>
        <end position="162"/>
    </location>
</feature>
<protein>
    <recommendedName>
        <fullName evidence="6">UDP-MurNAc-pentapeptide synthetase</fullName>
    </recommendedName>
</protein>